<evidence type="ECO:0000259" key="1">
    <source>
        <dbReference type="Pfam" id="PF12728"/>
    </source>
</evidence>
<dbReference type="InterPro" id="IPR041657">
    <property type="entry name" value="HTH_17"/>
</dbReference>
<comment type="caution">
    <text evidence="2">The sequence shown here is derived from an EMBL/GenBank/DDBJ whole genome shotgun (WGS) entry which is preliminary data.</text>
</comment>
<keyword evidence="3" id="KW-1185">Reference proteome</keyword>
<accession>A0ABT7XA68</accession>
<dbReference type="Pfam" id="PF12728">
    <property type="entry name" value="HTH_17"/>
    <property type="match status" value="1"/>
</dbReference>
<evidence type="ECO:0000313" key="2">
    <source>
        <dbReference type="EMBL" id="MDN0050974.1"/>
    </source>
</evidence>
<name>A0ABT7XA68_9BACE</name>
<dbReference type="SUPFAM" id="SSF46955">
    <property type="entry name" value="Putative DNA-binding domain"/>
    <property type="match status" value="1"/>
</dbReference>
<dbReference type="InterPro" id="IPR009061">
    <property type="entry name" value="DNA-bd_dom_put_sf"/>
</dbReference>
<dbReference type="EMBL" id="JAUEII010000059">
    <property type="protein sequence ID" value="MDN0050974.1"/>
    <property type="molecule type" value="Genomic_DNA"/>
</dbReference>
<organism evidence="2 3">
    <name type="scientific">Bacteroides gallinaceum</name>
    <dbReference type="NCBI Taxonomy" id="1462571"/>
    <lineage>
        <taxon>Bacteria</taxon>
        <taxon>Pseudomonadati</taxon>
        <taxon>Bacteroidota</taxon>
        <taxon>Bacteroidia</taxon>
        <taxon>Bacteroidales</taxon>
        <taxon>Bacteroidaceae</taxon>
        <taxon>Bacteroides</taxon>
    </lineage>
</organism>
<feature type="domain" description="Helix-turn-helix" evidence="1">
    <location>
        <begin position="57"/>
        <end position="107"/>
    </location>
</feature>
<evidence type="ECO:0000313" key="3">
    <source>
        <dbReference type="Proteomes" id="UP001167871"/>
    </source>
</evidence>
<sequence>MAKEVIEIHELLKRQKSYMRVILKMTEKLFEVQRQITEYAVKEGKKEPKEEKVQSDLLTSKDVCSMLEISASTLYRMRTYDGFPCVKEKGRKSVLFRRQDIEEYYNNLKNKADD</sequence>
<reference evidence="2" key="2">
    <citation type="submission" date="2024-05" db="EMBL/GenBank/DDBJ databases">
        <title>Identification and characterization of horizontal gene transfer across gut microbiota members of farm animals based on homology search.</title>
        <authorList>
            <person name="Schwarzerova J."/>
            <person name="Nykrynova M."/>
            <person name="Jureckova K."/>
            <person name="Cejkova D."/>
            <person name="Rychlik I."/>
        </authorList>
    </citation>
    <scope>NUCLEOTIDE SEQUENCE</scope>
    <source>
        <strain evidence="2">84_SSukc20</strain>
    </source>
</reference>
<reference evidence="2" key="1">
    <citation type="submission" date="2023-06" db="EMBL/GenBank/DDBJ databases">
        <authorList>
            <person name="Zeman M."/>
            <person name="Kubasova T."/>
            <person name="Jahodarova E."/>
            <person name="Nykrynova M."/>
            <person name="Rychlik I."/>
        </authorList>
    </citation>
    <scope>NUCLEOTIDE SEQUENCE</scope>
    <source>
        <strain evidence="2">84_SSukc20</strain>
    </source>
</reference>
<dbReference type="RefSeq" id="WP_298456243.1">
    <property type="nucleotide sequence ID" value="NZ_JAUEII010000059.1"/>
</dbReference>
<protein>
    <submittedName>
        <fullName evidence="2">Helix-turn-helix domain-containing protein</fullName>
    </submittedName>
</protein>
<gene>
    <name evidence="2" type="ORF">QVO10_16640</name>
</gene>
<proteinExistence type="predicted"/>
<dbReference type="Proteomes" id="UP001167871">
    <property type="component" value="Unassembled WGS sequence"/>
</dbReference>